<dbReference type="GeneID" id="4794461"/>
<dbReference type="InterPro" id="IPR030395">
    <property type="entry name" value="GP_PDE_dom"/>
</dbReference>
<evidence type="ECO:0000259" key="2">
    <source>
        <dbReference type="PROSITE" id="PS51704"/>
    </source>
</evidence>
<dbReference type="InterPro" id="IPR017946">
    <property type="entry name" value="PLC-like_Pdiesterase_TIM-brl"/>
</dbReference>
<protein>
    <submittedName>
        <fullName evidence="3">Glycerophosphoryl diester phosphodiesterase</fullName>
    </submittedName>
</protein>
<evidence type="ECO:0000313" key="4">
    <source>
        <dbReference type="Proteomes" id="UP000000365"/>
    </source>
</evidence>
<dbReference type="STRING" id="410358.Mlab_1047"/>
<dbReference type="PANTHER" id="PTHR46211">
    <property type="entry name" value="GLYCEROPHOSPHORYL DIESTER PHOSPHODIESTERASE"/>
    <property type="match status" value="1"/>
</dbReference>
<dbReference type="PROSITE" id="PS51704">
    <property type="entry name" value="GP_PDE"/>
    <property type="match status" value="1"/>
</dbReference>
<dbReference type="HOGENOM" id="CLU_030006_10_0_2"/>
<organism evidence="3 4">
    <name type="scientific">Methanocorpusculum labreanum (strain ATCC 43576 / DSM 4855 / Z)</name>
    <dbReference type="NCBI Taxonomy" id="410358"/>
    <lineage>
        <taxon>Archaea</taxon>
        <taxon>Methanobacteriati</taxon>
        <taxon>Methanobacteriota</taxon>
        <taxon>Stenosarchaea group</taxon>
        <taxon>Methanomicrobia</taxon>
        <taxon>Methanomicrobiales</taxon>
        <taxon>Methanocorpusculaceae</taxon>
        <taxon>Methanocorpusculum</taxon>
    </lineage>
</organism>
<dbReference type="SUPFAM" id="SSF51695">
    <property type="entry name" value="PLC-like phosphodiesterases"/>
    <property type="match status" value="1"/>
</dbReference>
<accession>A2SSB0</accession>
<dbReference type="GO" id="GO:0008081">
    <property type="term" value="F:phosphoric diester hydrolase activity"/>
    <property type="evidence" value="ECO:0007669"/>
    <property type="project" value="InterPro"/>
</dbReference>
<dbReference type="RefSeq" id="WP_011833419.1">
    <property type="nucleotide sequence ID" value="NC_008942.1"/>
</dbReference>
<proteinExistence type="predicted"/>
<reference evidence="3 4" key="1">
    <citation type="journal article" date="2009" name="Stand. Genomic Sci.">
        <title>Complete genome sequence of Methanocorpusculum labreanum type strain Z.</title>
        <authorList>
            <person name="Anderson I.J."/>
            <person name="Sieprawska-Lupa M."/>
            <person name="Goltsman E."/>
            <person name="Lapidus A."/>
            <person name="Copeland A."/>
            <person name="Glavina Del Rio T."/>
            <person name="Tice H."/>
            <person name="Dalin E."/>
            <person name="Barry K."/>
            <person name="Pitluck S."/>
            <person name="Hauser L."/>
            <person name="Land M."/>
            <person name="Lucas S."/>
            <person name="Richardson P."/>
            <person name="Whitman W.B."/>
            <person name="Kyrpides N.C."/>
        </authorList>
    </citation>
    <scope>NUCLEOTIDE SEQUENCE [LARGE SCALE GENOMIC DNA]</scope>
    <source>
        <strain evidence="4">ATCC 43576 / DSM 4855 / Z</strain>
    </source>
</reference>
<dbReference type="Pfam" id="PF03009">
    <property type="entry name" value="GDPD"/>
    <property type="match status" value="1"/>
</dbReference>
<dbReference type="eggNOG" id="arCOG00701">
    <property type="taxonomic scope" value="Archaea"/>
</dbReference>
<dbReference type="Proteomes" id="UP000000365">
    <property type="component" value="Chromosome"/>
</dbReference>
<keyword evidence="1" id="KW-0812">Transmembrane</keyword>
<feature type="domain" description="GP-PDE" evidence="2">
    <location>
        <begin position="36"/>
        <end position="282"/>
    </location>
</feature>
<evidence type="ECO:0000313" key="3">
    <source>
        <dbReference type="EMBL" id="ABN07216.1"/>
    </source>
</evidence>
<dbReference type="AlphaFoldDB" id="A2SSB0"/>
<dbReference type="PANTHER" id="PTHR46211:SF1">
    <property type="entry name" value="GLYCEROPHOSPHODIESTER PHOSPHODIESTERASE, CYTOPLASMIC"/>
    <property type="match status" value="1"/>
</dbReference>
<keyword evidence="1" id="KW-0472">Membrane</keyword>
<evidence type="ECO:0000256" key="1">
    <source>
        <dbReference type="SAM" id="Phobius"/>
    </source>
</evidence>
<dbReference type="KEGG" id="mla:Mlab_1047"/>
<name>A2SSB0_METLZ</name>
<sequence>MIIVYVLIILIAAASLYLFLLYPGKTRKERMLVFTQYFIAHRGLFDNTTAAPENSLPAFQKAVDAGYGIELDVQLTKDNEVIVLHDDNLRRSSKVDTQISDCTYERLQEYRLFHSDEKIPKLSDVLSLVNGTVPLVIELKNASASEYAGLCERTAACLDTYNGVFGIESFNPMIVRWFWINRPEYLRGFLSTDYRKELASLACGEPPKLTFLEKFVLTNCLMNFFIRPDFIAYNIRYKDQPSYRICTKLFGIVKVGWTIRSKKELDTAVSSFDVIIFDSFLP</sequence>
<dbReference type="OrthoDB" id="19020at2157"/>
<keyword evidence="4" id="KW-1185">Reference proteome</keyword>
<dbReference type="EMBL" id="CP000559">
    <property type="protein sequence ID" value="ABN07216.1"/>
    <property type="molecule type" value="Genomic_DNA"/>
</dbReference>
<gene>
    <name evidence="3" type="ordered locus">Mlab_1047</name>
</gene>
<dbReference type="Gene3D" id="3.20.20.190">
    <property type="entry name" value="Phosphatidylinositol (PI) phosphodiesterase"/>
    <property type="match status" value="1"/>
</dbReference>
<keyword evidence="1" id="KW-1133">Transmembrane helix</keyword>
<dbReference type="GO" id="GO:0006629">
    <property type="term" value="P:lipid metabolic process"/>
    <property type="evidence" value="ECO:0007669"/>
    <property type="project" value="InterPro"/>
</dbReference>
<feature type="transmembrane region" description="Helical" evidence="1">
    <location>
        <begin position="6"/>
        <end position="22"/>
    </location>
</feature>